<accession>A0A0D3IGC9</accession>
<organism evidence="1 2">
    <name type="scientific">Emiliania huxleyi (strain CCMP1516)</name>
    <dbReference type="NCBI Taxonomy" id="280463"/>
    <lineage>
        <taxon>Eukaryota</taxon>
        <taxon>Haptista</taxon>
        <taxon>Haptophyta</taxon>
        <taxon>Prymnesiophyceae</taxon>
        <taxon>Isochrysidales</taxon>
        <taxon>Noelaerhabdaceae</taxon>
        <taxon>Emiliania</taxon>
    </lineage>
</organism>
<dbReference type="GeneID" id="17256466"/>
<proteinExistence type="predicted"/>
<dbReference type="EnsemblProtists" id="EOD39519">
    <property type="protein sequence ID" value="EOD39519"/>
    <property type="gene ID" value="EMIHUDRAFT_47895"/>
</dbReference>
<dbReference type="KEGG" id="ehx:EMIHUDRAFT_47899"/>
<dbReference type="GeneID" id="17284790"/>
<dbReference type="eggNOG" id="ENOG502RZEN">
    <property type="taxonomic scope" value="Eukaryota"/>
</dbReference>
<dbReference type="HOGENOM" id="CLU_130164_1_0_1"/>
<dbReference type="EnsemblProtists" id="EOD10314">
    <property type="protein sequence ID" value="EOD10314"/>
    <property type="gene ID" value="EMIHUDRAFT_47899"/>
</dbReference>
<keyword evidence="2" id="KW-1185">Reference proteome</keyword>
<evidence type="ECO:0000313" key="2">
    <source>
        <dbReference type="Proteomes" id="UP000013827"/>
    </source>
</evidence>
<dbReference type="STRING" id="2903.R1G154"/>
<dbReference type="RefSeq" id="XP_005762743.1">
    <property type="nucleotide sequence ID" value="XM_005762686.1"/>
</dbReference>
<dbReference type="Proteomes" id="UP000013827">
    <property type="component" value="Unassembled WGS sequence"/>
</dbReference>
<protein>
    <submittedName>
        <fullName evidence="1">Uncharacterized protein</fullName>
    </submittedName>
</protein>
<reference evidence="1" key="2">
    <citation type="submission" date="2024-10" db="UniProtKB">
        <authorList>
            <consortium name="EnsemblProtists"/>
        </authorList>
    </citation>
    <scope>IDENTIFICATION</scope>
</reference>
<reference evidence="2" key="1">
    <citation type="journal article" date="2013" name="Nature">
        <title>Pan genome of the phytoplankton Emiliania underpins its global distribution.</title>
        <authorList>
            <person name="Read B.A."/>
            <person name="Kegel J."/>
            <person name="Klute M.J."/>
            <person name="Kuo A."/>
            <person name="Lefebvre S.C."/>
            <person name="Maumus F."/>
            <person name="Mayer C."/>
            <person name="Miller J."/>
            <person name="Monier A."/>
            <person name="Salamov A."/>
            <person name="Young J."/>
            <person name="Aguilar M."/>
            <person name="Claverie J.M."/>
            <person name="Frickenhaus S."/>
            <person name="Gonzalez K."/>
            <person name="Herman E.K."/>
            <person name="Lin Y.C."/>
            <person name="Napier J."/>
            <person name="Ogata H."/>
            <person name="Sarno A.F."/>
            <person name="Shmutz J."/>
            <person name="Schroeder D."/>
            <person name="de Vargas C."/>
            <person name="Verret F."/>
            <person name="von Dassow P."/>
            <person name="Valentin K."/>
            <person name="Van de Peer Y."/>
            <person name="Wheeler G."/>
            <person name="Dacks J.B."/>
            <person name="Delwiche C.F."/>
            <person name="Dyhrman S.T."/>
            <person name="Glockner G."/>
            <person name="John U."/>
            <person name="Richards T."/>
            <person name="Worden A.Z."/>
            <person name="Zhang X."/>
            <person name="Grigoriev I.V."/>
            <person name="Allen A.E."/>
            <person name="Bidle K."/>
            <person name="Borodovsky M."/>
            <person name="Bowler C."/>
            <person name="Brownlee C."/>
            <person name="Cock J.M."/>
            <person name="Elias M."/>
            <person name="Gladyshev V.N."/>
            <person name="Groth M."/>
            <person name="Guda C."/>
            <person name="Hadaegh A."/>
            <person name="Iglesias-Rodriguez M.D."/>
            <person name="Jenkins J."/>
            <person name="Jones B.M."/>
            <person name="Lawson T."/>
            <person name="Leese F."/>
            <person name="Lindquist E."/>
            <person name="Lobanov A."/>
            <person name="Lomsadze A."/>
            <person name="Malik S.B."/>
            <person name="Marsh M.E."/>
            <person name="Mackinder L."/>
            <person name="Mock T."/>
            <person name="Mueller-Roeber B."/>
            <person name="Pagarete A."/>
            <person name="Parker M."/>
            <person name="Probert I."/>
            <person name="Quesneville H."/>
            <person name="Raines C."/>
            <person name="Rensing S.A."/>
            <person name="Riano-Pachon D.M."/>
            <person name="Richier S."/>
            <person name="Rokitta S."/>
            <person name="Shiraiwa Y."/>
            <person name="Soanes D.M."/>
            <person name="van der Giezen M."/>
            <person name="Wahlund T.M."/>
            <person name="Williams B."/>
            <person name="Wilson W."/>
            <person name="Wolfe G."/>
            <person name="Wurch L.L."/>
        </authorList>
    </citation>
    <scope>NUCLEOTIDE SEQUENCE</scope>
</reference>
<evidence type="ECO:0000313" key="1">
    <source>
        <dbReference type="EnsemblProtists" id="EOD10314"/>
    </source>
</evidence>
<dbReference type="OMA" id="GLECMAT"/>
<dbReference type="AlphaFoldDB" id="A0A0D3IGC9"/>
<dbReference type="KEGG" id="ehx:EMIHUDRAFT_47895"/>
<sequence length="110" mass="12483">NYVEFRTAPSETWHPCHFSSDVVRSLLRTQFRDYVEAVRKADCAADLKRRIGSGPPIWVADKHAMPLPEGDTHVERLWFAGDGHEYCAKLAGALEGEARQKLWDELAAFL</sequence>
<dbReference type="PaxDb" id="2903-EOD10314"/>
<dbReference type="RefSeq" id="XP_005791948.1">
    <property type="nucleotide sequence ID" value="XM_005791891.1"/>
</dbReference>
<name>A0A0D3IGC9_EMIH1</name>